<feature type="repeat" description="TPR" evidence="1">
    <location>
        <begin position="170"/>
        <end position="203"/>
    </location>
</feature>
<dbReference type="GeneTree" id="ENSGT00940000164257"/>
<dbReference type="Gene3D" id="1.25.40.10">
    <property type="entry name" value="Tetratricopeptide repeat domain"/>
    <property type="match status" value="1"/>
</dbReference>
<protein>
    <submittedName>
        <fullName evidence="2">Tetratricopeptide repeat domain 12</fullName>
    </submittedName>
</protein>
<dbReference type="GO" id="GO:0070286">
    <property type="term" value="P:axonemal dynein complex assembly"/>
    <property type="evidence" value="ECO:0007669"/>
    <property type="project" value="TreeGrafter"/>
</dbReference>
<reference evidence="2 3" key="1">
    <citation type="journal article" date="2011" name="Genome Biol. Evol.">
        <title>Integration of the genetic map and genome assembly of fugu facilitates insights into distinct features of genome evolution in teleosts and mammals.</title>
        <authorList>
            <person name="Kai W."/>
            <person name="Kikuchi K."/>
            <person name="Tohari S."/>
            <person name="Chew A.K."/>
            <person name="Tay A."/>
            <person name="Fujiwara A."/>
            <person name="Hosoya S."/>
            <person name="Suetake H."/>
            <person name="Naruse K."/>
            <person name="Brenner S."/>
            <person name="Suzuki Y."/>
            <person name="Venkatesh B."/>
        </authorList>
    </citation>
    <scope>NUCLEOTIDE SEQUENCE [LARGE SCALE GENOMIC DNA]</scope>
</reference>
<dbReference type="GO" id="GO:0005737">
    <property type="term" value="C:cytoplasm"/>
    <property type="evidence" value="ECO:0007669"/>
    <property type="project" value="TreeGrafter"/>
</dbReference>
<dbReference type="GO" id="GO:0007288">
    <property type="term" value="P:sperm axoneme assembly"/>
    <property type="evidence" value="ECO:0007669"/>
    <property type="project" value="TreeGrafter"/>
</dbReference>
<dbReference type="Gene3D" id="1.25.10.10">
    <property type="entry name" value="Leucine-rich Repeat Variant"/>
    <property type="match status" value="2"/>
</dbReference>
<dbReference type="InterPro" id="IPR011989">
    <property type="entry name" value="ARM-like"/>
</dbReference>
<evidence type="ECO:0000313" key="3">
    <source>
        <dbReference type="Proteomes" id="UP000005226"/>
    </source>
</evidence>
<keyword evidence="3" id="KW-1185">Reference proteome</keyword>
<dbReference type="Pfam" id="PF13181">
    <property type="entry name" value="TPR_8"/>
    <property type="match status" value="1"/>
</dbReference>
<dbReference type="Pfam" id="PF00515">
    <property type="entry name" value="TPR_1"/>
    <property type="match status" value="1"/>
</dbReference>
<dbReference type="SMART" id="SM00028">
    <property type="entry name" value="TPR"/>
    <property type="match status" value="3"/>
</dbReference>
<dbReference type="AlphaFoldDB" id="A0A674MXR1"/>
<keyword evidence="1" id="KW-0802">TPR repeat</keyword>
<dbReference type="GO" id="GO:0061371">
    <property type="term" value="P:determination of heart left/right asymmetry"/>
    <property type="evidence" value="ECO:0007669"/>
    <property type="project" value="Ensembl"/>
</dbReference>
<reference evidence="2" key="3">
    <citation type="submission" date="2025-09" db="UniProtKB">
        <authorList>
            <consortium name="Ensembl"/>
        </authorList>
    </citation>
    <scope>IDENTIFICATION</scope>
</reference>
<accession>A0A674MXR1</accession>
<gene>
    <name evidence="2" type="primary">ttc12</name>
</gene>
<evidence type="ECO:0000256" key="1">
    <source>
        <dbReference type="PROSITE-ProRule" id="PRU00339"/>
    </source>
</evidence>
<dbReference type="SUPFAM" id="SSF48452">
    <property type="entry name" value="TPR-like"/>
    <property type="match status" value="1"/>
</dbReference>
<dbReference type="PROSITE" id="PS50005">
    <property type="entry name" value="TPR"/>
    <property type="match status" value="1"/>
</dbReference>
<dbReference type="GO" id="GO:0005813">
    <property type="term" value="C:centrosome"/>
    <property type="evidence" value="ECO:0007669"/>
    <property type="project" value="TreeGrafter"/>
</dbReference>
<dbReference type="OMA" id="AVQQNCA"/>
<dbReference type="PANTHER" id="PTHR46540">
    <property type="entry name" value="TETRATRICOPEPTIDE REPEAT PROTEIN 12"/>
    <property type="match status" value="1"/>
</dbReference>
<proteinExistence type="predicted"/>
<reference evidence="2" key="2">
    <citation type="submission" date="2025-08" db="UniProtKB">
        <authorList>
            <consortium name="Ensembl"/>
        </authorList>
    </citation>
    <scope>IDENTIFICATION</scope>
</reference>
<dbReference type="SUPFAM" id="SSF48371">
    <property type="entry name" value="ARM repeat"/>
    <property type="match status" value="1"/>
</dbReference>
<dbReference type="InterPro" id="IPR043195">
    <property type="entry name" value="TTC12"/>
</dbReference>
<dbReference type="InterPro" id="IPR011990">
    <property type="entry name" value="TPR-like_helical_dom_sf"/>
</dbReference>
<dbReference type="InParanoid" id="A0A674MXR1"/>
<sequence length="708" mass="78581">MMQQANLTTISVSCCFYSGELVKDLNSSDEVTQQNALKAANGYIAVSDEHCGTKVDTTRINTNPPASACQTLQSDNPADFFKVMEKDAEIRRVRRLEQEKKATALKDRGNEAYAKEDYETAVKYYTDGLTELRDMQPLYTNRAQAFIKLGKYQEAIRDCEWALECNEGCIKAYLHMGKAYLALKKYNESRMCFEKILQIKPGKENLIKEHLNQVDLEERQNQELSAVQELSRGAAEAARIPLLLDKLSAPGQEPFYYCGGFTILAEAVTNSTSQTLFRLNNGFGIIISNDVVRRCLLPKTKAPDSQELCLSVLKLWKVACRGNAENLKILMESPVSKRSIVELLTSDNPAVQQGCLALLCLYTQTPYGRRLATDNLNVHILTKNLMWSITMQQQQREEAAVTVLENFAAENKFFIQLRDVLADAVIVPFTSILRTVSKYDQHVLVSLTSAVGCLTRDDVIRCSFAHNADCWMALVDVVSNCRACEYKEVLYALLGFIMNLSAVASPAIQEHAAALCICCVDLLKDNNGDIVTRAAGVLSTVLPQSSEAVHRALQQNVVGIMHRLLKRNEPRITKYAIQTLAVCTAASRQAREELLRSDKKLSDLRHLLGSSCDETVSGNAALCFAHCLELEGIASNLLGTDIVLLLLRHAAADATNTDVQKNAAIALGKLCRSEPRHADKLREMNGLQILHSCMKLISSTEAPEKRGQ</sequence>
<organism evidence="2 3">
    <name type="scientific">Takifugu rubripes</name>
    <name type="common">Japanese pufferfish</name>
    <name type="synonym">Fugu rubripes</name>
    <dbReference type="NCBI Taxonomy" id="31033"/>
    <lineage>
        <taxon>Eukaryota</taxon>
        <taxon>Metazoa</taxon>
        <taxon>Chordata</taxon>
        <taxon>Craniata</taxon>
        <taxon>Vertebrata</taxon>
        <taxon>Euteleostomi</taxon>
        <taxon>Actinopterygii</taxon>
        <taxon>Neopterygii</taxon>
        <taxon>Teleostei</taxon>
        <taxon>Neoteleostei</taxon>
        <taxon>Acanthomorphata</taxon>
        <taxon>Eupercaria</taxon>
        <taxon>Tetraodontiformes</taxon>
        <taxon>Tetradontoidea</taxon>
        <taxon>Tetraodontidae</taxon>
        <taxon>Takifugu</taxon>
    </lineage>
</organism>
<dbReference type="Proteomes" id="UP000005226">
    <property type="component" value="Chromosome 11"/>
</dbReference>
<dbReference type="PANTHER" id="PTHR46540:SF1">
    <property type="entry name" value="TETRATRICOPEPTIDE REPEAT PROTEIN 12"/>
    <property type="match status" value="1"/>
</dbReference>
<dbReference type="InterPro" id="IPR016024">
    <property type="entry name" value="ARM-type_fold"/>
</dbReference>
<name>A0A674MXR1_TAKRU</name>
<dbReference type="InterPro" id="IPR019734">
    <property type="entry name" value="TPR_rpt"/>
</dbReference>
<evidence type="ECO:0000313" key="2">
    <source>
        <dbReference type="Ensembl" id="ENSTRUP00000066034.1"/>
    </source>
</evidence>
<dbReference type="Ensembl" id="ENSTRUT00000065891.1">
    <property type="protein sequence ID" value="ENSTRUP00000066034.1"/>
    <property type="gene ID" value="ENSTRUG00000014546.3"/>
</dbReference>